<comment type="cofactor">
    <cofactor evidence="2">
        <name>Zn(2+)</name>
        <dbReference type="ChEBI" id="CHEBI:29105"/>
    </cofactor>
</comment>
<dbReference type="GO" id="GO:0061630">
    <property type="term" value="F:ubiquitin protein ligase activity"/>
    <property type="evidence" value="ECO:0007669"/>
    <property type="project" value="UniProtKB-EC"/>
</dbReference>
<dbReference type="FunFam" id="3.30.40.10:FF:000230">
    <property type="entry name" value="RBR-type E3 ubiquitin transferase"/>
    <property type="match status" value="1"/>
</dbReference>
<dbReference type="PROSITE" id="PS51873">
    <property type="entry name" value="TRIAD"/>
    <property type="match status" value="1"/>
</dbReference>
<keyword evidence="9 12" id="KW-0863">Zinc-finger</keyword>
<dbReference type="PROSITE" id="PS50089">
    <property type="entry name" value="ZF_RING_2"/>
    <property type="match status" value="2"/>
</dbReference>
<evidence type="ECO:0000256" key="5">
    <source>
        <dbReference type="ARBA" id="ARBA00012251"/>
    </source>
</evidence>
<dbReference type="GO" id="GO:0008270">
    <property type="term" value="F:zinc ion binding"/>
    <property type="evidence" value="ECO:0007669"/>
    <property type="project" value="UniProtKB-KW"/>
</dbReference>
<organism evidence="15 16">
    <name type="scientific">Elaeis guineensis var. tenera</name>
    <name type="common">Oil palm</name>
    <dbReference type="NCBI Taxonomy" id="51953"/>
    <lineage>
        <taxon>Eukaryota</taxon>
        <taxon>Viridiplantae</taxon>
        <taxon>Streptophyta</taxon>
        <taxon>Embryophyta</taxon>
        <taxon>Tracheophyta</taxon>
        <taxon>Spermatophyta</taxon>
        <taxon>Magnoliopsida</taxon>
        <taxon>Liliopsida</taxon>
        <taxon>Arecaceae</taxon>
        <taxon>Arecoideae</taxon>
        <taxon>Cocoseae</taxon>
        <taxon>Elaeidinae</taxon>
        <taxon>Elaeis</taxon>
    </lineage>
</organism>
<dbReference type="Pfam" id="PF01485">
    <property type="entry name" value="IBR"/>
    <property type="match status" value="1"/>
</dbReference>
<keyword evidence="8" id="KW-0677">Repeat</keyword>
<feature type="domain" description="RING-type" evidence="13">
    <location>
        <begin position="95"/>
        <end position="141"/>
    </location>
</feature>
<evidence type="ECO:0000256" key="8">
    <source>
        <dbReference type="ARBA" id="ARBA00022737"/>
    </source>
</evidence>
<dbReference type="Gene3D" id="1.20.120.1750">
    <property type="match status" value="1"/>
</dbReference>
<dbReference type="Gene3D" id="3.30.40.10">
    <property type="entry name" value="Zinc/RING finger domain, C3HC4 (zinc finger)"/>
    <property type="match status" value="2"/>
</dbReference>
<evidence type="ECO:0000256" key="10">
    <source>
        <dbReference type="ARBA" id="ARBA00022786"/>
    </source>
</evidence>
<dbReference type="CDD" id="cd22584">
    <property type="entry name" value="Rcat_RBR_unk"/>
    <property type="match status" value="1"/>
</dbReference>
<evidence type="ECO:0000256" key="12">
    <source>
        <dbReference type="PROSITE-ProRule" id="PRU00175"/>
    </source>
</evidence>
<keyword evidence="7" id="KW-0479">Metal-binding</keyword>
<evidence type="ECO:0000256" key="7">
    <source>
        <dbReference type="ARBA" id="ARBA00022723"/>
    </source>
</evidence>
<dbReference type="InParanoid" id="A0A6I9QYW2"/>
<dbReference type="InterPro" id="IPR031127">
    <property type="entry name" value="E3_UB_ligase_RBR"/>
</dbReference>
<evidence type="ECO:0000256" key="9">
    <source>
        <dbReference type="ARBA" id="ARBA00022771"/>
    </source>
</evidence>
<accession>A0A6I9QYW2</accession>
<dbReference type="InterPro" id="IPR001841">
    <property type="entry name" value="Znf_RING"/>
</dbReference>
<evidence type="ECO:0000259" key="14">
    <source>
        <dbReference type="PROSITE" id="PS51873"/>
    </source>
</evidence>
<comment type="similarity">
    <text evidence="4">Belongs to the RBR family. Ariadne subfamily.</text>
</comment>
<dbReference type="RefSeq" id="XP_010917393.1">
    <property type="nucleotide sequence ID" value="XM_010919091.3"/>
</dbReference>
<feature type="domain" description="RING-type" evidence="13">
    <location>
        <begin position="260"/>
        <end position="305"/>
    </location>
</feature>
<evidence type="ECO:0000256" key="2">
    <source>
        <dbReference type="ARBA" id="ARBA00001947"/>
    </source>
</evidence>
<dbReference type="Pfam" id="PF26200">
    <property type="entry name" value="Rcat_RNF216"/>
    <property type="match status" value="1"/>
</dbReference>
<evidence type="ECO:0000313" key="15">
    <source>
        <dbReference type="Proteomes" id="UP000504607"/>
    </source>
</evidence>
<dbReference type="InterPro" id="IPR017907">
    <property type="entry name" value="Znf_RING_CS"/>
</dbReference>
<keyword evidence="15" id="KW-1185">Reference proteome</keyword>
<proteinExistence type="inferred from homology"/>
<dbReference type="GeneID" id="105041998"/>
<evidence type="ECO:0000259" key="13">
    <source>
        <dbReference type="PROSITE" id="PS50089"/>
    </source>
</evidence>
<keyword evidence="11" id="KW-0862">Zinc</keyword>
<dbReference type="KEGG" id="egu:105041998"/>
<feature type="domain" description="RING-type" evidence="14">
    <location>
        <begin position="256"/>
        <end position="474"/>
    </location>
</feature>
<dbReference type="InterPro" id="IPR044066">
    <property type="entry name" value="TRIAD_supradom"/>
</dbReference>
<dbReference type="PANTHER" id="PTHR11685">
    <property type="entry name" value="RBR FAMILY RING FINGER AND IBR DOMAIN-CONTAINING"/>
    <property type="match status" value="1"/>
</dbReference>
<name>A0A6I9QYW2_ELAGV</name>
<protein>
    <recommendedName>
        <fullName evidence="5">RBR-type E3 ubiquitin transferase</fullName>
        <ecNumber evidence="5">2.3.2.31</ecNumber>
    </recommendedName>
</protein>
<evidence type="ECO:0000256" key="11">
    <source>
        <dbReference type="ARBA" id="ARBA00022833"/>
    </source>
</evidence>
<evidence type="ECO:0000256" key="3">
    <source>
        <dbReference type="ARBA" id="ARBA00003976"/>
    </source>
</evidence>
<dbReference type="Proteomes" id="UP000504607">
    <property type="component" value="Chromosome 3"/>
</dbReference>
<dbReference type="FunCoup" id="A0A6I9QYW2">
    <property type="interactions" value="270"/>
</dbReference>
<evidence type="ECO:0000256" key="1">
    <source>
        <dbReference type="ARBA" id="ARBA00001798"/>
    </source>
</evidence>
<dbReference type="InterPro" id="IPR013083">
    <property type="entry name" value="Znf_RING/FYVE/PHD"/>
</dbReference>
<sequence length="474" mass="52418">MNPTQHDQLDTLVEDRREGRLILQGDGDGDGDGDGSFLSAIAAIDGDELGAEALDNDEKLAQELQLQEVLMASTESTKPQIEPGEPLAPPLPCCCEICARPMPSPEVFRALACSHALCRACSDHYIEAELQKDDASSVKCPRASCDSVLEPESYRGFVRPEVFHRWLDAHRRGDQKKSIVLMEQRQSVEQRSDPIFHVSIQGEFDRRDLLQLTNTLLDAVAAPGDGGGDPRGKQLIEFPHSMTEIGQSSNTSQVVDEFYCAICMESKPLHEGFDINGCSHKFCMDCVGLYIAAKVGENSTVIGCPDPGCKDGNLEPEMCRSILQGEVFDRWGVVLCESALGTAKFYCPYNDCSVLLSKEGSNNGGEQVMTDAECPHCKRVLCARCGVPWHEGVDCEQYQQLEEDERGREDLMLRQLARGSKWQRCPKCKFYVEKIEGCGFISCRCGFHFCYVCASPLSKDNHYCNNCLGGTQQP</sequence>
<comment type="catalytic activity">
    <reaction evidence="1">
        <text>[E2 ubiquitin-conjugating enzyme]-S-ubiquitinyl-L-cysteine + [acceptor protein]-L-lysine = [E2 ubiquitin-conjugating enzyme]-L-cysteine + [acceptor protein]-N(6)-ubiquitinyl-L-lysine.</text>
        <dbReference type="EC" id="2.3.2.31"/>
    </reaction>
</comment>
<keyword evidence="6" id="KW-0808">Transferase</keyword>
<dbReference type="EC" id="2.3.2.31" evidence="5"/>
<dbReference type="PROSITE" id="PS00518">
    <property type="entry name" value="ZF_RING_1"/>
    <property type="match status" value="1"/>
</dbReference>
<gene>
    <name evidence="16" type="primary">LOC105041998</name>
</gene>
<evidence type="ECO:0000256" key="6">
    <source>
        <dbReference type="ARBA" id="ARBA00022679"/>
    </source>
</evidence>
<dbReference type="SUPFAM" id="SSF57850">
    <property type="entry name" value="RING/U-box"/>
    <property type="match status" value="4"/>
</dbReference>
<dbReference type="CDD" id="cd22582">
    <property type="entry name" value="BRcat_RBR_unk"/>
    <property type="match status" value="1"/>
</dbReference>
<dbReference type="InterPro" id="IPR002867">
    <property type="entry name" value="IBR_dom"/>
</dbReference>
<evidence type="ECO:0000313" key="16">
    <source>
        <dbReference type="RefSeq" id="XP_010917393.1"/>
    </source>
</evidence>
<dbReference type="SMART" id="SM00647">
    <property type="entry name" value="IBR"/>
    <property type="match status" value="2"/>
</dbReference>
<evidence type="ECO:0000256" key="4">
    <source>
        <dbReference type="ARBA" id="ARBA00005884"/>
    </source>
</evidence>
<comment type="function">
    <text evidence="3">Might act as an E3 ubiquitin-protein ligase, or as part of E3 complex, which accepts ubiquitin from specific E2 ubiquitin-conjugating enzymes and then transfers it to substrates.</text>
</comment>
<dbReference type="OrthoDB" id="10009520at2759"/>
<dbReference type="FunFam" id="1.20.120.1750:FF:000018">
    <property type="entry name" value="RBR-type E3 ubiquitin transferase"/>
    <property type="match status" value="1"/>
</dbReference>
<dbReference type="AlphaFoldDB" id="A0A6I9QYW2"/>
<dbReference type="SMART" id="SM00184">
    <property type="entry name" value="RING"/>
    <property type="match status" value="2"/>
</dbReference>
<keyword evidence="10" id="KW-0833">Ubl conjugation pathway</keyword>
<reference evidence="16" key="1">
    <citation type="submission" date="2025-08" db="UniProtKB">
        <authorList>
            <consortium name="RefSeq"/>
        </authorList>
    </citation>
    <scope>IDENTIFICATION</scope>
</reference>
<dbReference type="GO" id="GO:0016567">
    <property type="term" value="P:protein ubiquitination"/>
    <property type="evidence" value="ECO:0007669"/>
    <property type="project" value="InterPro"/>
</dbReference>